<proteinExistence type="predicted"/>
<gene>
    <name evidence="1" type="ORF">I3517_27615</name>
</gene>
<sequence>MAQHFGVDRIFDDIIMCRHLGRPGFSAALDYAREGGIFVVPVPGRSLVDTIEALTTERTQRWTSDHTNDGATSF</sequence>
<name>A0A8I1A0E0_RHOER</name>
<dbReference type="EMBL" id="JAECSB010000087">
    <property type="protein sequence ID" value="MBH5146377.1"/>
    <property type="molecule type" value="Genomic_DNA"/>
</dbReference>
<dbReference type="Proteomes" id="UP000627573">
    <property type="component" value="Unassembled WGS sequence"/>
</dbReference>
<reference evidence="1 2" key="1">
    <citation type="submission" date="2020-12" db="EMBL/GenBank/DDBJ databases">
        <title>Draft genome sequence of furan degrading bacterial strain FUR100.</title>
        <authorList>
            <person name="Woiski C."/>
        </authorList>
    </citation>
    <scope>NUCLEOTIDE SEQUENCE [LARGE SCALE GENOMIC DNA]</scope>
    <source>
        <strain evidence="1 2">FUR100</strain>
    </source>
</reference>
<organism evidence="1 2">
    <name type="scientific">Rhodococcus erythropolis</name>
    <name type="common">Arthrobacter picolinophilus</name>
    <dbReference type="NCBI Taxonomy" id="1833"/>
    <lineage>
        <taxon>Bacteria</taxon>
        <taxon>Bacillati</taxon>
        <taxon>Actinomycetota</taxon>
        <taxon>Actinomycetes</taxon>
        <taxon>Mycobacteriales</taxon>
        <taxon>Nocardiaceae</taxon>
        <taxon>Rhodococcus</taxon>
        <taxon>Rhodococcus erythropolis group</taxon>
    </lineage>
</organism>
<evidence type="ECO:0000313" key="1">
    <source>
        <dbReference type="EMBL" id="MBH5146377.1"/>
    </source>
</evidence>
<dbReference type="AlphaFoldDB" id="A0A8I1A0E0"/>
<dbReference type="RefSeq" id="WP_197942032.1">
    <property type="nucleotide sequence ID" value="NZ_JAECSB010000087.1"/>
</dbReference>
<evidence type="ECO:0000313" key="2">
    <source>
        <dbReference type="Proteomes" id="UP000627573"/>
    </source>
</evidence>
<keyword evidence="2" id="KW-1185">Reference proteome</keyword>
<accession>A0A8I1A0E0</accession>
<comment type="caution">
    <text evidence="1">The sequence shown here is derived from an EMBL/GenBank/DDBJ whole genome shotgun (WGS) entry which is preliminary data.</text>
</comment>
<protein>
    <submittedName>
        <fullName evidence="1">Uncharacterized protein</fullName>
    </submittedName>
</protein>